<name>A0A1F8ECF1_9BACT</name>
<comment type="caution">
    <text evidence="2">The sequence shown here is derived from an EMBL/GenBank/DDBJ whole genome shotgun (WGS) entry which is preliminary data.</text>
</comment>
<sequence>MQTNAPQPHTPDSTDSPRLPASLGCLHAQPLTKHQASGPAQVLPGSMWLGAQLFFKRNKKSALDVLRQSSALTQLISLGHD</sequence>
<feature type="region of interest" description="Disordered" evidence="1">
    <location>
        <begin position="1"/>
        <end position="23"/>
    </location>
</feature>
<feature type="compositionally biased region" description="Polar residues" evidence="1">
    <location>
        <begin position="1"/>
        <end position="16"/>
    </location>
</feature>
<dbReference type="AlphaFoldDB" id="A0A1F8ECF1"/>
<evidence type="ECO:0000313" key="2">
    <source>
        <dbReference type="EMBL" id="OGM98430.1"/>
    </source>
</evidence>
<dbReference type="EMBL" id="MGJB01000015">
    <property type="protein sequence ID" value="OGM98430.1"/>
    <property type="molecule type" value="Genomic_DNA"/>
</dbReference>
<protein>
    <submittedName>
        <fullName evidence="2">Uncharacterized protein</fullName>
    </submittedName>
</protein>
<reference evidence="2 3" key="1">
    <citation type="journal article" date="2016" name="Nat. Commun.">
        <title>Thousands of microbial genomes shed light on interconnected biogeochemical processes in an aquifer system.</title>
        <authorList>
            <person name="Anantharaman K."/>
            <person name="Brown C.T."/>
            <person name="Hug L.A."/>
            <person name="Sharon I."/>
            <person name="Castelle C.J."/>
            <person name="Probst A.J."/>
            <person name="Thomas B.C."/>
            <person name="Singh A."/>
            <person name="Wilkins M.J."/>
            <person name="Karaoz U."/>
            <person name="Brodie E.L."/>
            <person name="Williams K.H."/>
            <person name="Hubbard S.S."/>
            <person name="Banfield J.F."/>
        </authorList>
    </citation>
    <scope>NUCLEOTIDE SEQUENCE [LARGE SCALE GENOMIC DNA]</scope>
</reference>
<dbReference type="Proteomes" id="UP000176893">
    <property type="component" value="Unassembled WGS sequence"/>
</dbReference>
<proteinExistence type="predicted"/>
<gene>
    <name evidence="2" type="ORF">A2649_02525</name>
</gene>
<evidence type="ECO:0000313" key="3">
    <source>
        <dbReference type="Proteomes" id="UP000176893"/>
    </source>
</evidence>
<evidence type="ECO:0000256" key="1">
    <source>
        <dbReference type="SAM" id="MobiDB-lite"/>
    </source>
</evidence>
<accession>A0A1F8ECF1</accession>
<organism evidence="2 3">
    <name type="scientific">Candidatus Yanofskybacteria bacterium RIFCSPHIGHO2_01_FULL_41_26</name>
    <dbReference type="NCBI Taxonomy" id="1802661"/>
    <lineage>
        <taxon>Bacteria</taxon>
        <taxon>Candidatus Yanofskyibacteriota</taxon>
    </lineage>
</organism>